<reference evidence="3" key="1">
    <citation type="journal article" date="2019" name="Int. J. Syst. Evol. Microbiol.">
        <title>The Global Catalogue of Microorganisms (GCM) 10K type strain sequencing project: providing services to taxonomists for standard genome sequencing and annotation.</title>
        <authorList>
            <consortium name="The Broad Institute Genomics Platform"/>
            <consortium name="The Broad Institute Genome Sequencing Center for Infectious Disease"/>
            <person name="Wu L."/>
            <person name="Ma J."/>
        </authorList>
    </citation>
    <scope>NUCLEOTIDE SEQUENCE [LARGE SCALE GENOMIC DNA]</scope>
    <source>
        <strain evidence="3">CGMCC 4.7330</strain>
    </source>
</reference>
<organism evidence="2 3">
    <name type="scientific">Nocardia jiangsuensis</name>
    <dbReference type="NCBI Taxonomy" id="1691563"/>
    <lineage>
        <taxon>Bacteria</taxon>
        <taxon>Bacillati</taxon>
        <taxon>Actinomycetota</taxon>
        <taxon>Actinomycetes</taxon>
        <taxon>Mycobacteriales</taxon>
        <taxon>Nocardiaceae</taxon>
        <taxon>Nocardia</taxon>
    </lineage>
</organism>
<name>A0ABV8DM20_9NOCA</name>
<dbReference type="SUPFAM" id="SSF53474">
    <property type="entry name" value="alpha/beta-Hydrolases"/>
    <property type="match status" value="1"/>
</dbReference>
<sequence>MRARTVEVDGIPMSALCAEVDEPRAVLVAVHGGAANARYFDLPGHPRASLLRTGAALGFTVLAPDRPGYGASAVAEAEFRPPRRRVDAMYRTVDALLGARSRGAGVFLVGHSAGCDLAVRMAADERGDALLGLELAGTGLVRQERAIQRIAALVREQDRAGIRDLLWQPARVYPPELFGGRPIADRAPGYEADVAVDWPDDFRALAPDIRVPVRVTCAEHESVWRRDAAALDEIRGIFPGAPRFEFNHQADAGHNLSAGHGATAYHLGVLAFAEECAVAAAAAPDEKERGA</sequence>
<dbReference type="InterPro" id="IPR029058">
    <property type="entry name" value="AB_hydrolase_fold"/>
</dbReference>
<evidence type="ECO:0000313" key="2">
    <source>
        <dbReference type="EMBL" id="MFC3960745.1"/>
    </source>
</evidence>
<gene>
    <name evidence="2" type="ORF">ACFO0B_01940</name>
</gene>
<dbReference type="Pfam" id="PF12697">
    <property type="entry name" value="Abhydrolase_6"/>
    <property type="match status" value="1"/>
</dbReference>
<keyword evidence="3" id="KW-1185">Reference proteome</keyword>
<dbReference type="RefSeq" id="WP_378610518.1">
    <property type="nucleotide sequence ID" value="NZ_JBHSAX010000003.1"/>
</dbReference>
<accession>A0ABV8DM20</accession>
<feature type="domain" description="AB hydrolase-1" evidence="1">
    <location>
        <begin position="27"/>
        <end position="254"/>
    </location>
</feature>
<dbReference type="Proteomes" id="UP001595696">
    <property type="component" value="Unassembled WGS sequence"/>
</dbReference>
<dbReference type="GO" id="GO:0016787">
    <property type="term" value="F:hydrolase activity"/>
    <property type="evidence" value="ECO:0007669"/>
    <property type="project" value="UniProtKB-KW"/>
</dbReference>
<comment type="caution">
    <text evidence="2">The sequence shown here is derived from an EMBL/GenBank/DDBJ whole genome shotgun (WGS) entry which is preliminary data.</text>
</comment>
<evidence type="ECO:0000313" key="3">
    <source>
        <dbReference type="Proteomes" id="UP001595696"/>
    </source>
</evidence>
<protein>
    <submittedName>
        <fullName evidence="2">Alpha/beta fold hydrolase</fullName>
    </submittedName>
</protein>
<evidence type="ECO:0000259" key="1">
    <source>
        <dbReference type="Pfam" id="PF12697"/>
    </source>
</evidence>
<dbReference type="EMBL" id="JBHSAX010000003">
    <property type="protein sequence ID" value="MFC3960745.1"/>
    <property type="molecule type" value="Genomic_DNA"/>
</dbReference>
<dbReference type="Gene3D" id="3.40.50.1820">
    <property type="entry name" value="alpha/beta hydrolase"/>
    <property type="match status" value="1"/>
</dbReference>
<keyword evidence="2" id="KW-0378">Hydrolase</keyword>
<dbReference type="InterPro" id="IPR000073">
    <property type="entry name" value="AB_hydrolase_1"/>
</dbReference>
<proteinExistence type="predicted"/>